<evidence type="ECO:0000313" key="2">
    <source>
        <dbReference type="EMBL" id="GAU34851.1"/>
    </source>
</evidence>
<dbReference type="Proteomes" id="UP000242715">
    <property type="component" value="Unassembled WGS sequence"/>
</dbReference>
<evidence type="ECO:0000256" key="1">
    <source>
        <dbReference type="SAM" id="MobiDB-lite"/>
    </source>
</evidence>
<reference evidence="3" key="1">
    <citation type="journal article" date="2017" name="Front. Plant Sci.">
        <title>Climate Clever Clovers: New Paradigm to Reduce the Environmental Footprint of Ruminants by Breeding Low Methanogenic Forages Utilizing Haplotype Variation.</title>
        <authorList>
            <person name="Kaur P."/>
            <person name="Appels R."/>
            <person name="Bayer P.E."/>
            <person name="Keeble-Gagnere G."/>
            <person name="Wang J."/>
            <person name="Hirakawa H."/>
            <person name="Shirasawa K."/>
            <person name="Vercoe P."/>
            <person name="Stefanova K."/>
            <person name="Durmic Z."/>
            <person name="Nichols P."/>
            <person name="Revell C."/>
            <person name="Isobe S.N."/>
            <person name="Edwards D."/>
            <person name="Erskine W."/>
        </authorList>
    </citation>
    <scope>NUCLEOTIDE SEQUENCE [LARGE SCALE GENOMIC DNA]</scope>
    <source>
        <strain evidence="3">cv. Daliak</strain>
    </source>
</reference>
<dbReference type="EMBL" id="DF973568">
    <property type="protein sequence ID" value="GAU34851.1"/>
    <property type="molecule type" value="Genomic_DNA"/>
</dbReference>
<organism evidence="2 3">
    <name type="scientific">Trifolium subterraneum</name>
    <name type="common">Subterranean clover</name>
    <dbReference type="NCBI Taxonomy" id="3900"/>
    <lineage>
        <taxon>Eukaryota</taxon>
        <taxon>Viridiplantae</taxon>
        <taxon>Streptophyta</taxon>
        <taxon>Embryophyta</taxon>
        <taxon>Tracheophyta</taxon>
        <taxon>Spermatophyta</taxon>
        <taxon>Magnoliopsida</taxon>
        <taxon>eudicotyledons</taxon>
        <taxon>Gunneridae</taxon>
        <taxon>Pentapetalae</taxon>
        <taxon>rosids</taxon>
        <taxon>fabids</taxon>
        <taxon>Fabales</taxon>
        <taxon>Fabaceae</taxon>
        <taxon>Papilionoideae</taxon>
        <taxon>50 kb inversion clade</taxon>
        <taxon>NPAAA clade</taxon>
        <taxon>Hologalegina</taxon>
        <taxon>IRL clade</taxon>
        <taxon>Trifolieae</taxon>
        <taxon>Trifolium</taxon>
    </lineage>
</organism>
<proteinExistence type="predicted"/>
<keyword evidence="3" id="KW-1185">Reference proteome</keyword>
<sequence>MSSYSYYCPFPIWQPQQQHHSLSSSFPYYQRQQQQQQQLLSCCSQSPLFRQRLPCSRLQEISVAEEEEHHENTNKSSSKNNDNNKKKKDKDDDGEVGISKIQVPRQKHIPVSKSQLLDAILSIMFDQDAAHHFRLLTS</sequence>
<name>A0A2Z6MU00_TRISU</name>
<protein>
    <submittedName>
        <fullName evidence="2">Uncharacterized protein</fullName>
    </submittedName>
</protein>
<dbReference type="OrthoDB" id="2020015at2759"/>
<gene>
    <name evidence="2" type="ORF">TSUD_259310</name>
</gene>
<dbReference type="AlphaFoldDB" id="A0A2Z6MU00"/>
<feature type="region of interest" description="Disordered" evidence="1">
    <location>
        <begin position="64"/>
        <end position="106"/>
    </location>
</feature>
<evidence type="ECO:0000313" key="3">
    <source>
        <dbReference type="Proteomes" id="UP000242715"/>
    </source>
</evidence>
<accession>A0A2Z6MU00</accession>